<feature type="transmembrane region" description="Helical" evidence="3">
    <location>
        <begin position="66"/>
        <end position="85"/>
    </location>
</feature>
<feature type="transmembrane region" description="Helical" evidence="3">
    <location>
        <begin position="211"/>
        <end position="230"/>
    </location>
</feature>
<dbReference type="PANTHER" id="PTHR22911:SF137">
    <property type="entry name" value="SOLUTE CARRIER FAMILY 35 MEMBER G2-RELATED"/>
    <property type="match status" value="1"/>
</dbReference>
<dbReference type="KEGG" id="hli:HLI_20375"/>
<proteinExistence type="inferred from homology"/>
<feature type="transmembrane region" description="Helical" evidence="3">
    <location>
        <begin position="91"/>
        <end position="110"/>
    </location>
</feature>
<sequence>MKLKGSLLVLIGAASFGFTPIFVKKGFEYGYTLGQLNITQMVIAFVLLWVLCLFKRVSIKDMNRKDALQVMLTGTSVGLTGIFYYGAMQYLPASLAIILLFQFVWVGMIYEWIFSKSKPTKINMISMVVTLTGVFFASDVFQGEVLDLPGMGILLGFLSAITYAGFIFFSGIVAPKTDPVLRSWFMVTGSTILILIVFMKDIPTIQMTDGRLWVVGAGIALVGAVIPPLFFAGGAPHISGRLANVLGSVELPVAIISAMVILSETVTLLQWLGILLIICAILINEFGGKLMYSYREAVDRSG</sequence>
<feature type="transmembrane region" description="Helical" evidence="3">
    <location>
        <begin position="33"/>
        <end position="54"/>
    </location>
</feature>
<dbReference type="Pfam" id="PF00892">
    <property type="entry name" value="EamA"/>
    <property type="match status" value="2"/>
</dbReference>
<comment type="similarity">
    <text evidence="2">Belongs to the EamA transporter family.</text>
</comment>
<evidence type="ECO:0000259" key="4">
    <source>
        <dbReference type="Pfam" id="PF00892"/>
    </source>
</evidence>
<keyword evidence="3" id="KW-0812">Transmembrane</keyword>
<evidence type="ECO:0000256" key="1">
    <source>
        <dbReference type="ARBA" id="ARBA00004127"/>
    </source>
</evidence>
<feature type="transmembrane region" description="Helical" evidence="3">
    <location>
        <begin position="181"/>
        <end position="199"/>
    </location>
</feature>
<dbReference type="EMBL" id="CP026118">
    <property type="protein sequence ID" value="QAS54405.1"/>
    <property type="molecule type" value="Genomic_DNA"/>
</dbReference>
<dbReference type="GO" id="GO:0016020">
    <property type="term" value="C:membrane"/>
    <property type="evidence" value="ECO:0007669"/>
    <property type="project" value="InterPro"/>
</dbReference>
<feature type="domain" description="EamA" evidence="4">
    <location>
        <begin position="4"/>
        <end position="137"/>
    </location>
</feature>
<feature type="transmembrane region" description="Helical" evidence="3">
    <location>
        <begin position="122"/>
        <end position="141"/>
    </location>
</feature>
<dbReference type="RefSeq" id="WP_128526670.1">
    <property type="nucleotide sequence ID" value="NZ_CP026118.1"/>
</dbReference>
<feature type="transmembrane region" description="Helical" evidence="3">
    <location>
        <begin position="268"/>
        <end position="286"/>
    </location>
</feature>
<feature type="domain" description="EamA" evidence="4">
    <location>
        <begin position="151"/>
        <end position="283"/>
    </location>
</feature>
<organism evidence="5 6">
    <name type="scientific">Halobacillus litoralis</name>
    <dbReference type="NCBI Taxonomy" id="45668"/>
    <lineage>
        <taxon>Bacteria</taxon>
        <taxon>Bacillati</taxon>
        <taxon>Bacillota</taxon>
        <taxon>Bacilli</taxon>
        <taxon>Bacillales</taxon>
        <taxon>Bacillaceae</taxon>
        <taxon>Halobacillus</taxon>
    </lineage>
</organism>
<dbReference type="AlphaFoldDB" id="A0A410MIC7"/>
<dbReference type="InterPro" id="IPR000620">
    <property type="entry name" value="EamA_dom"/>
</dbReference>
<feature type="transmembrane region" description="Helical" evidence="3">
    <location>
        <begin position="153"/>
        <end position="174"/>
    </location>
</feature>
<dbReference type="OrthoDB" id="3180815at2"/>
<dbReference type="SUPFAM" id="SSF103481">
    <property type="entry name" value="Multidrug resistance efflux transporter EmrE"/>
    <property type="match status" value="2"/>
</dbReference>
<name>A0A410MIC7_9BACI</name>
<reference evidence="5 6" key="1">
    <citation type="submission" date="2018-01" db="EMBL/GenBank/DDBJ databases">
        <title>The whole genome sequencing and assembly of Halobacillus litoralis ERB031 strain.</title>
        <authorList>
            <person name="Lee S.-J."/>
            <person name="Park M.-K."/>
            <person name="Kim J.-Y."/>
            <person name="Lee Y.-J."/>
            <person name="Yi H."/>
            <person name="Bahn Y.-S."/>
            <person name="Kim J.F."/>
            <person name="Lee D.-W."/>
        </authorList>
    </citation>
    <scope>NUCLEOTIDE SEQUENCE [LARGE SCALE GENOMIC DNA]</scope>
    <source>
        <strain evidence="5 6">ERB 031</strain>
    </source>
</reference>
<dbReference type="InterPro" id="IPR037185">
    <property type="entry name" value="EmrE-like"/>
</dbReference>
<keyword evidence="3" id="KW-1133">Transmembrane helix</keyword>
<evidence type="ECO:0000313" key="5">
    <source>
        <dbReference type="EMBL" id="QAS54405.1"/>
    </source>
</evidence>
<protein>
    <submittedName>
        <fullName evidence="5">Multidrug DMT transporter permease</fullName>
    </submittedName>
</protein>
<gene>
    <name evidence="5" type="ORF">HLI_20375</name>
</gene>
<dbReference type="PANTHER" id="PTHR22911">
    <property type="entry name" value="ACYL-MALONYL CONDENSING ENZYME-RELATED"/>
    <property type="match status" value="1"/>
</dbReference>
<feature type="transmembrane region" description="Helical" evidence="3">
    <location>
        <begin position="242"/>
        <end position="262"/>
    </location>
</feature>
<keyword evidence="3" id="KW-0472">Membrane</keyword>
<accession>A0A410MIC7</accession>
<evidence type="ECO:0000256" key="2">
    <source>
        <dbReference type="ARBA" id="ARBA00007362"/>
    </source>
</evidence>
<dbReference type="Proteomes" id="UP000287756">
    <property type="component" value="Chromosome"/>
</dbReference>
<evidence type="ECO:0000313" key="6">
    <source>
        <dbReference type="Proteomes" id="UP000287756"/>
    </source>
</evidence>
<comment type="subcellular location">
    <subcellularLocation>
        <location evidence="1">Endomembrane system</location>
        <topology evidence="1">Multi-pass membrane protein</topology>
    </subcellularLocation>
</comment>
<evidence type="ECO:0000256" key="3">
    <source>
        <dbReference type="SAM" id="Phobius"/>
    </source>
</evidence>